<dbReference type="InterPro" id="IPR050832">
    <property type="entry name" value="Bact_Acetyltransf"/>
</dbReference>
<dbReference type="InterPro" id="IPR016181">
    <property type="entry name" value="Acyl_CoA_acyltransferase"/>
</dbReference>
<dbReference type="KEGG" id="ttf:THTE_3366"/>
<dbReference type="EMBL" id="CP018477">
    <property type="protein sequence ID" value="ASV75968.1"/>
    <property type="molecule type" value="Genomic_DNA"/>
</dbReference>
<feature type="domain" description="N-acetyltransferase" evidence="3">
    <location>
        <begin position="11"/>
        <end position="155"/>
    </location>
</feature>
<name>A0A286RJ29_9BACT</name>
<gene>
    <name evidence="4" type="ORF">THTE_3366</name>
</gene>
<dbReference type="Gene3D" id="3.40.630.30">
    <property type="match status" value="1"/>
</dbReference>
<dbReference type="InterPro" id="IPR000182">
    <property type="entry name" value="GNAT_dom"/>
</dbReference>
<evidence type="ECO:0000313" key="5">
    <source>
        <dbReference type="Proteomes" id="UP000215086"/>
    </source>
</evidence>
<dbReference type="NCBIfam" id="TIGR01575">
    <property type="entry name" value="rimI"/>
    <property type="match status" value="1"/>
</dbReference>
<evidence type="ECO:0000259" key="3">
    <source>
        <dbReference type="PROSITE" id="PS51186"/>
    </source>
</evidence>
<sequence length="171" mass="20063">MSTDFDVATRPVIRWMLKEDLPTVLKIEEESFEFPWTKSDFLSCTHQPHCIAVVAEVQNQVVGYMIYEMAPHHFRVLTLAVDPAWRRRGIGRALVERLINKLSPHRRHQILLEVRETNLVAQLFFRSLGFRACRILRNFYADTVEDAYQMAYQIPQVPSCQTKNRIARYLA</sequence>
<dbReference type="CDD" id="cd04301">
    <property type="entry name" value="NAT_SF"/>
    <property type="match status" value="1"/>
</dbReference>
<evidence type="ECO:0000256" key="2">
    <source>
        <dbReference type="ARBA" id="ARBA00023315"/>
    </source>
</evidence>
<dbReference type="AlphaFoldDB" id="A0A286RJ29"/>
<keyword evidence="5" id="KW-1185">Reference proteome</keyword>
<evidence type="ECO:0000256" key="1">
    <source>
        <dbReference type="ARBA" id="ARBA00022679"/>
    </source>
</evidence>
<dbReference type="Pfam" id="PF00583">
    <property type="entry name" value="Acetyltransf_1"/>
    <property type="match status" value="1"/>
</dbReference>
<dbReference type="GO" id="GO:0008080">
    <property type="term" value="F:N-acetyltransferase activity"/>
    <property type="evidence" value="ECO:0007669"/>
    <property type="project" value="InterPro"/>
</dbReference>
<evidence type="ECO:0000313" key="4">
    <source>
        <dbReference type="EMBL" id="ASV75968.1"/>
    </source>
</evidence>
<dbReference type="SUPFAM" id="SSF55729">
    <property type="entry name" value="Acyl-CoA N-acyltransferases (Nat)"/>
    <property type="match status" value="1"/>
</dbReference>
<accession>A0A286RJ29</accession>
<keyword evidence="1 4" id="KW-0808">Transferase</keyword>
<protein>
    <submittedName>
        <fullName evidence="4">Ribosomal-protein-S18p-alanine acetyltransferase</fullName>
    </submittedName>
</protein>
<reference evidence="4 5" key="1">
    <citation type="journal article" name="Front. Microbiol.">
        <title>Sugar Metabolism of the First Thermophilic Planctomycete Thermogutta terrifontis: Comparative Genomic and Transcriptomic Approaches.</title>
        <authorList>
            <person name="Elcheninov A.G."/>
            <person name="Menzel P."/>
            <person name="Gudbergsdottir S.R."/>
            <person name="Slesarev A.I."/>
            <person name="Kadnikov V.V."/>
            <person name="Krogh A."/>
            <person name="Bonch-Osmolovskaya E.A."/>
            <person name="Peng X."/>
            <person name="Kublanov I.V."/>
        </authorList>
    </citation>
    <scope>NUCLEOTIDE SEQUENCE [LARGE SCALE GENOMIC DNA]</scope>
    <source>
        <strain evidence="4 5">R1</strain>
    </source>
</reference>
<keyword evidence="2" id="KW-0012">Acyltransferase</keyword>
<dbReference type="Proteomes" id="UP000215086">
    <property type="component" value="Chromosome"/>
</dbReference>
<dbReference type="RefSeq" id="WP_237260145.1">
    <property type="nucleotide sequence ID" value="NZ_CP018477.1"/>
</dbReference>
<dbReference type="PROSITE" id="PS51186">
    <property type="entry name" value="GNAT"/>
    <property type="match status" value="1"/>
</dbReference>
<organism evidence="4 5">
    <name type="scientific">Thermogutta terrifontis</name>
    <dbReference type="NCBI Taxonomy" id="1331910"/>
    <lineage>
        <taxon>Bacteria</taxon>
        <taxon>Pseudomonadati</taxon>
        <taxon>Planctomycetota</taxon>
        <taxon>Planctomycetia</taxon>
        <taxon>Pirellulales</taxon>
        <taxon>Thermoguttaceae</taxon>
        <taxon>Thermogutta</taxon>
    </lineage>
</organism>
<proteinExistence type="predicted"/>
<dbReference type="PANTHER" id="PTHR43877">
    <property type="entry name" value="AMINOALKYLPHOSPHONATE N-ACETYLTRANSFERASE-RELATED-RELATED"/>
    <property type="match status" value="1"/>
</dbReference>
<dbReference type="InterPro" id="IPR006464">
    <property type="entry name" value="AcTrfase_RimI/Ard1"/>
</dbReference>